<dbReference type="InterPro" id="IPR002068">
    <property type="entry name" value="A-crystallin/Hsp20_dom"/>
</dbReference>
<proteinExistence type="predicted"/>
<accession>A0A0E3FPB1</accession>
<feature type="domain" description="SHSP" evidence="1">
    <location>
        <begin position="38"/>
        <end position="147"/>
    </location>
</feature>
<dbReference type="EMBL" id="KJ019097">
    <property type="protein sequence ID" value="AIX30644.1"/>
    <property type="molecule type" value="Genomic_DNA"/>
</dbReference>
<evidence type="ECO:0000259" key="1">
    <source>
        <dbReference type="PROSITE" id="PS01031"/>
    </source>
</evidence>
<evidence type="ECO:0000313" key="2">
    <source>
        <dbReference type="EMBL" id="AIX30644.1"/>
    </source>
</evidence>
<gene>
    <name evidence="2" type="ORF">Syn7803US37_167</name>
</gene>
<dbReference type="Pfam" id="PF00011">
    <property type="entry name" value="HSP20"/>
    <property type="match status" value="1"/>
</dbReference>
<dbReference type="Proteomes" id="UP000185313">
    <property type="component" value="Segment"/>
</dbReference>
<dbReference type="SUPFAM" id="SSF49764">
    <property type="entry name" value="HSP20-like chaperones"/>
    <property type="match status" value="1"/>
</dbReference>
<evidence type="ECO:0000313" key="3">
    <source>
        <dbReference type="Proteomes" id="UP000185313"/>
    </source>
</evidence>
<sequence>MSGLARYYGSGDIEKFLKDVDKYSIGMDEWFHRFGALHQTEANYPPYNVIQENAVSYRVEVAVAGFATKELEVFTENNKLYVEGQKELAEPKGGESYVHRGVAARSFKRVWTISDDVEVKDVEVSNGLLTIRLSRIVPDHQKRRSYL</sequence>
<dbReference type="PROSITE" id="PS01031">
    <property type="entry name" value="SHSP"/>
    <property type="match status" value="1"/>
</dbReference>
<name>A0A0E3FPB1_9CAUD</name>
<dbReference type="PANTHER" id="PTHR47062:SF1">
    <property type="entry name" value="SMALL HEAT SHOCK PROTEIN IBPA"/>
    <property type="match status" value="1"/>
</dbReference>
<protein>
    <submittedName>
        <fullName evidence="2">Hsp20 heat shock protein</fullName>
    </submittedName>
</protein>
<dbReference type="InterPro" id="IPR008978">
    <property type="entry name" value="HSP20-like_chaperone"/>
</dbReference>
<reference evidence="2 3" key="1">
    <citation type="submission" date="2013-12" db="EMBL/GenBank/DDBJ databases">
        <title>Ecological redundancy of diverse viral populations within a natural community.</title>
        <authorList>
            <person name="Gregory A.C."/>
            <person name="LaButti K."/>
            <person name="Copeland A."/>
            <person name="Woyke T."/>
            <person name="Sullivan M.B."/>
        </authorList>
    </citation>
    <scope>NUCLEOTIDE SEQUENCE [LARGE SCALE GENOMIC DNA]</scope>
    <source>
        <strain evidence="2">Syn7803US37</strain>
    </source>
</reference>
<organism evidence="2 3">
    <name type="scientific">Synechococcus phage ACG-2014f</name>
    <dbReference type="NCBI Taxonomy" id="1493511"/>
    <lineage>
        <taxon>Viruses</taxon>
        <taxon>Duplodnaviria</taxon>
        <taxon>Heunggongvirae</taxon>
        <taxon>Uroviricota</taxon>
        <taxon>Caudoviricetes</taxon>
        <taxon>Pantevenvirales</taxon>
        <taxon>Kyanoviridae</taxon>
        <taxon>Atlauavirus</taxon>
        <taxon>Atlauavirus tusconc8</taxon>
    </lineage>
</organism>
<keyword evidence="2" id="KW-0346">Stress response</keyword>
<dbReference type="Gene3D" id="2.60.40.790">
    <property type="match status" value="1"/>
</dbReference>
<dbReference type="PANTHER" id="PTHR47062">
    <property type="match status" value="1"/>
</dbReference>